<dbReference type="AlphaFoldDB" id="A0AAE3E1C3"/>
<evidence type="ECO:0000256" key="1">
    <source>
        <dbReference type="SAM" id="Phobius"/>
    </source>
</evidence>
<sequence length="453" mass="51985">MNLSQITILLSNTISFSLGFTCIAYVLTLSLTTKKISFGKLFSCLGITYLIISLTFIFAGIPGLIFTLFLYLTHAKIPLIKNIFICVLTFLMVLVLTFITNMVFYAMKFSPDQIEHLREMVSYNIFFSIEWIISSLIISCVIYFLSYKITRHHKKMNFINHVKPDKTIYLIFINVLFLVIIIAGVEFAIATVDTSITKYVLIFGNILTLTSIVFSTISIWLELKIISNKSKEIELEKKQEITSAYRREIQNMYNEIIDFKHDYIKIYSSMSTLIASDNLKMIKDFFYKEILPFHNSILKDVTFTHSITLIEDSIIQGIIYSYVLKAKNNSINFNIDIQENINIVSEISSLDMSRILGILLDNAFEEAVKTESKNVILSIIPLKTQIIYVIKNSCNTVPDISKIFLNNYSTKGENHGRGLSIVQNICNNYSNVFFNVKIQDNFFLSELIINTVD</sequence>
<dbReference type="Proteomes" id="UP001198242">
    <property type="component" value="Unassembled WGS sequence"/>
</dbReference>
<accession>A0AAE3E1C3</accession>
<evidence type="ECO:0000259" key="2">
    <source>
        <dbReference type="Pfam" id="PF14501"/>
    </source>
</evidence>
<feature type="transmembrane region" description="Helical" evidence="1">
    <location>
        <begin position="196"/>
        <end position="221"/>
    </location>
</feature>
<keyword evidence="4" id="KW-1185">Reference proteome</keyword>
<feature type="transmembrane region" description="Helical" evidence="1">
    <location>
        <begin position="125"/>
        <end position="147"/>
    </location>
</feature>
<dbReference type="Pfam" id="PF14501">
    <property type="entry name" value="HATPase_c_5"/>
    <property type="match status" value="1"/>
</dbReference>
<keyword evidence="1" id="KW-0812">Transmembrane</keyword>
<reference evidence="3 4" key="1">
    <citation type="submission" date="2021-10" db="EMBL/GenBank/DDBJ databases">
        <title>Anaerobic single-cell dispensing facilitates the cultivation of human gut bacteria.</title>
        <authorList>
            <person name="Afrizal A."/>
        </authorList>
    </citation>
    <scope>NUCLEOTIDE SEQUENCE [LARGE SCALE GENOMIC DNA]</scope>
    <source>
        <strain evidence="3 4">CLA-AA-H232</strain>
    </source>
</reference>
<proteinExistence type="predicted"/>
<feature type="transmembrane region" description="Helical" evidence="1">
    <location>
        <begin position="83"/>
        <end position="105"/>
    </location>
</feature>
<gene>
    <name evidence="3" type="ORF">LKE05_13690</name>
</gene>
<feature type="transmembrane region" description="Helical" evidence="1">
    <location>
        <begin position="168"/>
        <end position="190"/>
    </location>
</feature>
<evidence type="ECO:0000313" key="3">
    <source>
        <dbReference type="EMBL" id="MCC2211833.1"/>
    </source>
</evidence>
<dbReference type="InterPro" id="IPR032834">
    <property type="entry name" value="NatK-like_C"/>
</dbReference>
<keyword evidence="1" id="KW-0472">Membrane</keyword>
<keyword evidence="1" id="KW-1133">Transmembrane helix</keyword>
<evidence type="ECO:0000313" key="4">
    <source>
        <dbReference type="Proteomes" id="UP001198242"/>
    </source>
</evidence>
<name>A0AAE3E1C3_9FIRM</name>
<dbReference type="PANTHER" id="PTHR40448:SF1">
    <property type="entry name" value="TWO-COMPONENT SENSOR HISTIDINE KINASE"/>
    <property type="match status" value="1"/>
</dbReference>
<dbReference type="EMBL" id="JAJEQM010000029">
    <property type="protein sequence ID" value="MCC2211833.1"/>
    <property type="molecule type" value="Genomic_DNA"/>
</dbReference>
<dbReference type="RefSeq" id="WP_147515214.1">
    <property type="nucleotide sequence ID" value="NZ_JAJEQM010000029.1"/>
</dbReference>
<dbReference type="PANTHER" id="PTHR40448">
    <property type="entry name" value="TWO-COMPONENT SENSOR HISTIDINE KINASE"/>
    <property type="match status" value="1"/>
</dbReference>
<dbReference type="GO" id="GO:0042802">
    <property type="term" value="F:identical protein binding"/>
    <property type="evidence" value="ECO:0007669"/>
    <property type="project" value="TreeGrafter"/>
</dbReference>
<feature type="transmembrane region" description="Helical" evidence="1">
    <location>
        <begin position="7"/>
        <end position="27"/>
    </location>
</feature>
<dbReference type="InterPro" id="IPR036890">
    <property type="entry name" value="HATPase_C_sf"/>
</dbReference>
<organism evidence="3 4">
    <name type="scientific">Hominilimicola fabiformis</name>
    <dbReference type="NCBI Taxonomy" id="2885356"/>
    <lineage>
        <taxon>Bacteria</taxon>
        <taxon>Bacillati</taxon>
        <taxon>Bacillota</taxon>
        <taxon>Clostridia</taxon>
        <taxon>Eubacteriales</taxon>
        <taxon>Oscillospiraceae</taxon>
        <taxon>Hominilimicola</taxon>
    </lineage>
</organism>
<feature type="transmembrane region" description="Helical" evidence="1">
    <location>
        <begin position="47"/>
        <end position="71"/>
    </location>
</feature>
<protein>
    <submittedName>
        <fullName evidence="3">GHKL domain-containing protein</fullName>
    </submittedName>
</protein>
<dbReference type="Gene3D" id="3.30.565.10">
    <property type="entry name" value="Histidine kinase-like ATPase, C-terminal domain"/>
    <property type="match status" value="1"/>
</dbReference>
<dbReference type="SUPFAM" id="SSF55874">
    <property type="entry name" value="ATPase domain of HSP90 chaperone/DNA topoisomerase II/histidine kinase"/>
    <property type="match status" value="1"/>
</dbReference>
<feature type="domain" description="Sensor histidine kinase NatK-like C-terminal" evidence="2">
    <location>
        <begin position="349"/>
        <end position="449"/>
    </location>
</feature>
<comment type="caution">
    <text evidence="3">The sequence shown here is derived from an EMBL/GenBank/DDBJ whole genome shotgun (WGS) entry which is preliminary data.</text>
</comment>